<dbReference type="EMBL" id="VUJU01000620">
    <property type="protein sequence ID" value="KAF0769286.1"/>
    <property type="molecule type" value="Genomic_DNA"/>
</dbReference>
<reference evidence="4 5" key="1">
    <citation type="submission" date="2019-08" db="EMBL/GenBank/DDBJ databases">
        <title>Whole genome of Aphis craccivora.</title>
        <authorList>
            <person name="Voronova N.V."/>
            <person name="Shulinski R.S."/>
            <person name="Bandarenka Y.V."/>
            <person name="Zhorov D.G."/>
            <person name="Warner D."/>
        </authorList>
    </citation>
    <scope>NUCLEOTIDE SEQUENCE [LARGE SCALE GENOMIC DNA]</scope>
    <source>
        <strain evidence="4">180601</strain>
        <tissue evidence="4">Whole Body</tissue>
    </source>
</reference>
<keyword evidence="5" id="KW-1185">Reference proteome</keyword>
<dbReference type="PROSITE" id="PS51257">
    <property type="entry name" value="PROKAR_LIPOPROTEIN"/>
    <property type="match status" value="1"/>
</dbReference>
<dbReference type="Proteomes" id="UP000478052">
    <property type="component" value="Unassembled WGS sequence"/>
</dbReference>
<feature type="region of interest" description="Disordered" evidence="2">
    <location>
        <begin position="176"/>
        <end position="229"/>
    </location>
</feature>
<feature type="region of interest" description="Disordered" evidence="2">
    <location>
        <begin position="243"/>
        <end position="317"/>
    </location>
</feature>
<dbReference type="AlphaFoldDB" id="A0A6G0ZEY0"/>
<proteinExistence type="predicted"/>
<comment type="caution">
    <text evidence="4">The sequence shown here is derived from an EMBL/GenBank/DDBJ whole genome shotgun (WGS) entry which is preliminary data.</text>
</comment>
<dbReference type="OrthoDB" id="6597363at2759"/>
<evidence type="ECO:0000256" key="1">
    <source>
        <dbReference type="PROSITE-ProRule" id="PRU00497"/>
    </source>
</evidence>
<sequence length="317" mass="33973">MEAKTMIQALYRFGGCAVVAVSCNTYIIILEHRVTSISLKLLVIGVFVSACAAYSGDEGSVDYFRGHEPRGVDKQLPVILMHKQALQEDGGFQYAFAADNGLRQGESIRPDGSRTGAYSYTDPDGKEISVKYTAGKDGFRIIQGDHVPKAPVSVVPLQQQSSAPAYVPPSPGRSFAKNRLFGAPGGPGSQFSRGDFNNGGKFDHNSGEAFGSPSPYKSKYSKPQQHYRVREDNSAELAARYDDDGSSAFDGAGDYSSHSPFRAPSSQTHAAYNGASDNLQKDDGSFDSNERQPHSFGSGYAFEFGGANNNGGASPEY</sequence>
<name>A0A6G0ZEY0_APHCR</name>
<keyword evidence="3" id="KW-0812">Transmembrane</keyword>
<gene>
    <name evidence="4" type="ORF">FWK35_00007138</name>
</gene>
<feature type="transmembrane region" description="Helical" evidence="3">
    <location>
        <begin position="9"/>
        <end position="29"/>
    </location>
</feature>
<dbReference type="PANTHER" id="PTHR10380:SF238">
    <property type="entry name" value="CUTICULAR PROTEIN 65EA-RELATED"/>
    <property type="match status" value="1"/>
</dbReference>
<feature type="compositionally biased region" description="Low complexity" evidence="2">
    <location>
        <begin position="212"/>
        <end position="223"/>
    </location>
</feature>
<keyword evidence="3" id="KW-0472">Membrane</keyword>
<dbReference type="Pfam" id="PF00379">
    <property type="entry name" value="Chitin_bind_4"/>
    <property type="match status" value="1"/>
</dbReference>
<organism evidence="4 5">
    <name type="scientific">Aphis craccivora</name>
    <name type="common">Cowpea aphid</name>
    <dbReference type="NCBI Taxonomy" id="307492"/>
    <lineage>
        <taxon>Eukaryota</taxon>
        <taxon>Metazoa</taxon>
        <taxon>Ecdysozoa</taxon>
        <taxon>Arthropoda</taxon>
        <taxon>Hexapoda</taxon>
        <taxon>Insecta</taxon>
        <taxon>Pterygota</taxon>
        <taxon>Neoptera</taxon>
        <taxon>Paraneoptera</taxon>
        <taxon>Hemiptera</taxon>
        <taxon>Sternorrhyncha</taxon>
        <taxon>Aphidomorpha</taxon>
        <taxon>Aphidoidea</taxon>
        <taxon>Aphididae</taxon>
        <taxon>Aphidini</taxon>
        <taxon>Aphis</taxon>
        <taxon>Aphis</taxon>
    </lineage>
</organism>
<evidence type="ECO:0000313" key="4">
    <source>
        <dbReference type="EMBL" id="KAF0769286.1"/>
    </source>
</evidence>
<protein>
    <submittedName>
        <fullName evidence="4">Cuticle protein 2-like</fullName>
    </submittedName>
</protein>
<evidence type="ECO:0000256" key="3">
    <source>
        <dbReference type="SAM" id="Phobius"/>
    </source>
</evidence>
<evidence type="ECO:0000313" key="5">
    <source>
        <dbReference type="Proteomes" id="UP000478052"/>
    </source>
</evidence>
<accession>A0A6G0ZEY0</accession>
<feature type="compositionally biased region" description="Polar residues" evidence="2">
    <location>
        <begin position="264"/>
        <end position="278"/>
    </location>
</feature>
<dbReference type="PANTHER" id="PTHR10380">
    <property type="entry name" value="CUTICLE PROTEIN"/>
    <property type="match status" value="1"/>
</dbReference>
<dbReference type="InterPro" id="IPR050468">
    <property type="entry name" value="Cuticle_Struct_Prot"/>
</dbReference>
<keyword evidence="1" id="KW-0193">Cuticle</keyword>
<dbReference type="PROSITE" id="PS51155">
    <property type="entry name" value="CHIT_BIND_RR_2"/>
    <property type="match status" value="1"/>
</dbReference>
<feature type="compositionally biased region" description="Low complexity" evidence="2">
    <location>
        <begin position="305"/>
        <end position="317"/>
    </location>
</feature>
<evidence type="ECO:0000256" key="2">
    <source>
        <dbReference type="SAM" id="MobiDB-lite"/>
    </source>
</evidence>
<feature type="compositionally biased region" description="Low complexity" evidence="2">
    <location>
        <begin position="246"/>
        <end position="257"/>
    </location>
</feature>
<dbReference type="InterPro" id="IPR000618">
    <property type="entry name" value="Insect_cuticle"/>
</dbReference>
<keyword evidence="3" id="KW-1133">Transmembrane helix</keyword>
<dbReference type="GO" id="GO:0062129">
    <property type="term" value="C:chitin-based extracellular matrix"/>
    <property type="evidence" value="ECO:0007669"/>
    <property type="project" value="TreeGrafter"/>
</dbReference>
<dbReference type="GO" id="GO:0008010">
    <property type="term" value="F:structural constituent of chitin-based larval cuticle"/>
    <property type="evidence" value="ECO:0007669"/>
    <property type="project" value="TreeGrafter"/>
</dbReference>
<feature type="compositionally biased region" description="Basic and acidic residues" evidence="2">
    <location>
        <begin position="279"/>
        <end position="293"/>
    </location>
</feature>